<evidence type="ECO:0000256" key="1">
    <source>
        <dbReference type="SAM" id="Phobius"/>
    </source>
</evidence>
<dbReference type="InterPro" id="IPR035987">
    <property type="entry name" value="Ribosomal_uS8_sf"/>
</dbReference>
<dbReference type="SUPFAM" id="SSF56047">
    <property type="entry name" value="Ribosomal protein S8"/>
    <property type="match status" value="1"/>
</dbReference>
<sequence>MIVKFLNKIKYNYKINNYFILYKFSKIICYLNVLLYNYNYLLKFYIISIYNKYYIFIVLNKYCKIKYFKIYIKYNQIFCMSYNKLLNFINLNKYFKGLLILYSFKYKFITHILSLKYKIGGILIFYIF</sequence>
<keyword evidence="1" id="KW-0472">Membrane</keyword>
<name>A0A4P2VCN9_PLAHY</name>
<dbReference type="AlphaFoldDB" id="A0A4P2VCN9"/>
<gene>
    <name evidence="2" type="primary">rps8</name>
</gene>
<feature type="transmembrane region" description="Helical" evidence="1">
    <location>
        <begin position="20"/>
        <end position="38"/>
    </location>
</feature>
<reference evidence="2" key="1">
    <citation type="journal article" date="2019" name="Sci. Rep.">
        <title>Apicoplast phylogeny reveals the position of Plasmodium vivax basal to the Asian primate malaria parasite clade.</title>
        <authorList>
            <person name="Arisue N."/>
            <person name="Hashimoto T."/>
            <person name="Kawai S."/>
            <person name="Honma H."/>
            <person name="Kume K."/>
            <person name="Horii T."/>
        </authorList>
    </citation>
    <scope>NUCLEOTIDE SEQUENCE</scope>
    <source>
        <strain evidence="2">WAK</strain>
    </source>
</reference>
<evidence type="ECO:0000313" key="2">
    <source>
        <dbReference type="EMBL" id="BBB58196.1"/>
    </source>
</evidence>
<dbReference type="GO" id="GO:0006412">
    <property type="term" value="P:translation"/>
    <property type="evidence" value="ECO:0007669"/>
    <property type="project" value="InterPro"/>
</dbReference>
<accession>A0A4P2VCN9</accession>
<dbReference type="GO" id="GO:0005840">
    <property type="term" value="C:ribosome"/>
    <property type="evidence" value="ECO:0007669"/>
    <property type="project" value="UniProtKB-KW"/>
</dbReference>
<keyword evidence="1" id="KW-0812">Transmembrane</keyword>
<proteinExistence type="predicted"/>
<organism evidence="2">
    <name type="scientific">Plasmodium hylobati</name>
    <dbReference type="NCBI Taxonomy" id="77520"/>
    <lineage>
        <taxon>Eukaryota</taxon>
        <taxon>Sar</taxon>
        <taxon>Alveolata</taxon>
        <taxon>Apicomplexa</taxon>
        <taxon>Aconoidasida</taxon>
        <taxon>Haemosporida</taxon>
        <taxon>Plasmodiidae</taxon>
        <taxon>Plasmodium</taxon>
    </lineage>
</organism>
<keyword evidence="1" id="KW-1133">Transmembrane helix</keyword>
<keyword evidence="2" id="KW-0689">Ribosomal protein</keyword>
<dbReference type="EMBL" id="AP018107">
    <property type="protein sequence ID" value="BBB58196.1"/>
    <property type="molecule type" value="Genomic_DNA"/>
</dbReference>
<protein>
    <submittedName>
        <fullName evidence="2">Small subunit ribosomal protein 8</fullName>
    </submittedName>
</protein>
<dbReference type="GO" id="GO:0003735">
    <property type="term" value="F:structural constituent of ribosome"/>
    <property type="evidence" value="ECO:0007669"/>
    <property type="project" value="InterPro"/>
</dbReference>
<keyword evidence="2" id="KW-0687">Ribonucleoprotein</keyword>